<dbReference type="EMBL" id="DTKL01000062">
    <property type="protein sequence ID" value="HGY94942.1"/>
    <property type="molecule type" value="Genomic_DNA"/>
</dbReference>
<accession>A0A7V4XTN9</accession>
<sequence length="263" mass="29585">MSADWPTVQLGTVVEHRKEFITIDDLTTYRRPRVQLHAQGIVLRDALPGAEIKTKKQQVARAGEFLVAEIDAKVGGFGIVPDDLDGTIVSSHYFLYSHRPECLDNKYLGWFVKTRAFREQVEAQGSTNYAAIRPDDVLGYKIPLPPLNEQRCIVERIEDLAAKVDEARELRAVADSQQDSFLTARVTQCFAELEAAYSRKGFGSCNAHISSGPRNWGKHYSAQGWRFYRAQDISRDYRVSQQNIVFVEPPPGQQGRSAKLGSL</sequence>
<evidence type="ECO:0000259" key="4">
    <source>
        <dbReference type="Pfam" id="PF01420"/>
    </source>
</evidence>
<protein>
    <submittedName>
        <fullName evidence="5">Restriction endonuclease subunit S</fullName>
    </submittedName>
</protein>
<dbReference type="GO" id="GO:0004519">
    <property type="term" value="F:endonuclease activity"/>
    <property type="evidence" value="ECO:0007669"/>
    <property type="project" value="UniProtKB-KW"/>
</dbReference>
<organism evidence="5">
    <name type="scientific">Acidobacterium capsulatum</name>
    <dbReference type="NCBI Taxonomy" id="33075"/>
    <lineage>
        <taxon>Bacteria</taxon>
        <taxon>Pseudomonadati</taxon>
        <taxon>Acidobacteriota</taxon>
        <taxon>Terriglobia</taxon>
        <taxon>Terriglobales</taxon>
        <taxon>Acidobacteriaceae</taxon>
        <taxon>Acidobacterium</taxon>
    </lineage>
</organism>
<keyword evidence="5" id="KW-0255">Endonuclease</keyword>
<proteinExistence type="inferred from homology"/>
<evidence type="ECO:0000313" key="5">
    <source>
        <dbReference type="EMBL" id="HGY94942.1"/>
    </source>
</evidence>
<dbReference type="GO" id="GO:0003677">
    <property type="term" value="F:DNA binding"/>
    <property type="evidence" value="ECO:0007669"/>
    <property type="project" value="UniProtKB-KW"/>
</dbReference>
<keyword evidence="5" id="KW-0378">Hydrolase</keyword>
<dbReference type="AlphaFoldDB" id="A0A7V4XTN9"/>
<keyword evidence="2" id="KW-0680">Restriction system</keyword>
<evidence type="ECO:0000256" key="3">
    <source>
        <dbReference type="ARBA" id="ARBA00023125"/>
    </source>
</evidence>
<keyword evidence="3" id="KW-0238">DNA-binding</keyword>
<gene>
    <name evidence="5" type="ORF">ENW50_09715</name>
</gene>
<name>A0A7V4XTN9_9BACT</name>
<dbReference type="PANTHER" id="PTHR43140">
    <property type="entry name" value="TYPE-1 RESTRICTION ENZYME ECOKI SPECIFICITY PROTEIN"/>
    <property type="match status" value="1"/>
</dbReference>
<dbReference type="PANTHER" id="PTHR43140:SF1">
    <property type="entry name" value="TYPE I RESTRICTION ENZYME ECOKI SPECIFICITY SUBUNIT"/>
    <property type="match status" value="1"/>
</dbReference>
<dbReference type="Pfam" id="PF01420">
    <property type="entry name" value="Methylase_S"/>
    <property type="match status" value="1"/>
</dbReference>
<keyword evidence="5" id="KW-0540">Nuclease</keyword>
<dbReference type="InterPro" id="IPR000055">
    <property type="entry name" value="Restrct_endonuc_typeI_TRD"/>
</dbReference>
<dbReference type="Gene3D" id="3.90.220.20">
    <property type="entry name" value="DNA methylase specificity domains"/>
    <property type="match status" value="1"/>
</dbReference>
<dbReference type="GO" id="GO:0009307">
    <property type="term" value="P:DNA restriction-modification system"/>
    <property type="evidence" value="ECO:0007669"/>
    <property type="project" value="UniProtKB-KW"/>
</dbReference>
<feature type="domain" description="Type I restriction modification DNA specificity" evidence="4">
    <location>
        <begin position="29"/>
        <end position="163"/>
    </location>
</feature>
<reference evidence="5" key="1">
    <citation type="journal article" date="2020" name="mSystems">
        <title>Genome- and Community-Level Interaction Insights into Carbon Utilization and Element Cycling Functions of Hydrothermarchaeota in Hydrothermal Sediment.</title>
        <authorList>
            <person name="Zhou Z."/>
            <person name="Liu Y."/>
            <person name="Xu W."/>
            <person name="Pan J."/>
            <person name="Luo Z.H."/>
            <person name="Li M."/>
        </authorList>
    </citation>
    <scope>NUCLEOTIDE SEQUENCE [LARGE SCALE GENOMIC DNA]</scope>
    <source>
        <strain evidence="5">SpSt-855</strain>
    </source>
</reference>
<dbReference type="InterPro" id="IPR051212">
    <property type="entry name" value="Type-I_RE_S_subunit"/>
</dbReference>
<dbReference type="InterPro" id="IPR044946">
    <property type="entry name" value="Restrct_endonuc_typeI_TRD_sf"/>
</dbReference>
<comment type="caution">
    <text evidence="5">The sequence shown here is derived from an EMBL/GenBank/DDBJ whole genome shotgun (WGS) entry which is preliminary data.</text>
</comment>
<comment type="similarity">
    <text evidence="1">Belongs to the type-I restriction system S methylase family.</text>
</comment>
<dbReference type="SUPFAM" id="SSF116734">
    <property type="entry name" value="DNA methylase specificity domain"/>
    <property type="match status" value="1"/>
</dbReference>
<evidence type="ECO:0000256" key="2">
    <source>
        <dbReference type="ARBA" id="ARBA00022747"/>
    </source>
</evidence>
<evidence type="ECO:0000256" key="1">
    <source>
        <dbReference type="ARBA" id="ARBA00010923"/>
    </source>
</evidence>